<reference evidence="4" key="1">
    <citation type="journal article" date="2019" name="Int. J. Syst. Evol. Microbiol.">
        <title>The Global Catalogue of Microorganisms (GCM) 10K type strain sequencing project: providing services to taxonomists for standard genome sequencing and annotation.</title>
        <authorList>
            <consortium name="The Broad Institute Genomics Platform"/>
            <consortium name="The Broad Institute Genome Sequencing Center for Infectious Disease"/>
            <person name="Wu L."/>
            <person name="Ma J."/>
        </authorList>
    </citation>
    <scope>NUCLEOTIDE SEQUENCE [LARGE SCALE GENOMIC DNA]</scope>
    <source>
        <strain evidence="4">CGMCC 1.19029</strain>
    </source>
</reference>
<comment type="caution">
    <text evidence="3">The sequence shown here is derived from an EMBL/GenBank/DDBJ whole genome shotgun (WGS) entry which is preliminary data.</text>
</comment>
<evidence type="ECO:0000313" key="3">
    <source>
        <dbReference type="EMBL" id="MFC4296866.1"/>
    </source>
</evidence>
<keyword evidence="2" id="KW-0812">Transmembrane</keyword>
<feature type="transmembrane region" description="Helical" evidence="2">
    <location>
        <begin position="12"/>
        <end position="37"/>
    </location>
</feature>
<dbReference type="RefSeq" id="WP_376811437.1">
    <property type="nucleotide sequence ID" value="NZ_JBHSDY010000002.1"/>
</dbReference>
<evidence type="ECO:0000256" key="2">
    <source>
        <dbReference type="SAM" id="Phobius"/>
    </source>
</evidence>
<proteinExistence type="predicted"/>
<evidence type="ECO:0000313" key="4">
    <source>
        <dbReference type="Proteomes" id="UP001595756"/>
    </source>
</evidence>
<protein>
    <submittedName>
        <fullName evidence="3">Uncharacterized protein</fullName>
    </submittedName>
</protein>
<dbReference type="Proteomes" id="UP001595756">
    <property type="component" value="Unassembled WGS sequence"/>
</dbReference>
<name>A0ABV8RXC4_9BURK</name>
<keyword evidence="4" id="KW-1185">Reference proteome</keyword>
<gene>
    <name evidence="3" type="ORF">ACFO0J_02270</name>
</gene>
<keyword evidence="2" id="KW-1133">Transmembrane helix</keyword>
<organism evidence="3 4">
    <name type="scientific">Castellaniella hirudinis</name>
    <dbReference type="NCBI Taxonomy" id="1144617"/>
    <lineage>
        <taxon>Bacteria</taxon>
        <taxon>Pseudomonadati</taxon>
        <taxon>Pseudomonadota</taxon>
        <taxon>Betaproteobacteria</taxon>
        <taxon>Burkholderiales</taxon>
        <taxon>Alcaligenaceae</taxon>
        <taxon>Castellaniella</taxon>
    </lineage>
</organism>
<sequence length="83" mass="9313">MPQIWKLWLSFIGVMAVIMSVMALMPMLIIVVAPALLTMTKWSMIARVADSVLHESQEQHYDYKSKGPLPKGEVGSVKTKQEP</sequence>
<evidence type="ECO:0000256" key="1">
    <source>
        <dbReference type="SAM" id="MobiDB-lite"/>
    </source>
</evidence>
<feature type="region of interest" description="Disordered" evidence="1">
    <location>
        <begin position="60"/>
        <end position="83"/>
    </location>
</feature>
<dbReference type="EMBL" id="JBHSDY010000002">
    <property type="protein sequence ID" value="MFC4296866.1"/>
    <property type="molecule type" value="Genomic_DNA"/>
</dbReference>
<keyword evidence="2" id="KW-0472">Membrane</keyword>
<accession>A0ABV8RXC4</accession>